<dbReference type="InterPro" id="IPR021054">
    <property type="entry name" value="Cell_wall_mannoprotein_1"/>
</dbReference>
<dbReference type="PANTHER" id="PTHR38123">
    <property type="entry name" value="CELL WALL SERINE-THREONINE-RICH GALACTOMANNOPROTEIN MP1 (AFU_ORTHOLOGUE AFUA_4G03240)"/>
    <property type="match status" value="1"/>
</dbReference>
<dbReference type="PANTHER" id="PTHR38123:SF1">
    <property type="entry name" value="HYDROPHOBIC SURFACE BINDING PROTEIN"/>
    <property type="match status" value="1"/>
</dbReference>
<accession>A0A9P3PDA9</accession>
<dbReference type="OrthoDB" id="3485059at2759"/>
<name>A0A9P3PDA9_LYOSH</name>
<proteinExistence type="predicted"/>
<comment type="caution">
    <text evidence="1">The sequence shown here is derived from an EMBL/GenBank/DDBJ whole genome shotgun (WGS) entry which is preliminary data.</text>
</comment>
<organism evidence="1 2">
    <name type="scientific">Lyophyllum shimeji</name>
    <name type="common">Hon-shimeji</name>
    <name type="synonym">Tricholoma shimeji</name>
    <dbReference type="NCBI Taxonomy" id="47721"/>
    <lineage>
        <taxon>Eukaryota</taxon>
        <taxon>Fungi</taxon>
        <taxon>Dikarya</taxon>
        <taxon>Basidiomycota</taxon>
        <taxon>Agaricomycotina</taxon>
        <taxon>Agaricomycetes</taxon>
        <taxon>Agaricomycetidae</taxon>
        <taxon>Agaricales</taxon>
        <taxon>Tricholomatineae</taxon>
        <taxon>Lyophyllaceae</taxon>
        <taxon>Lyophyllum</taxon>
    </lineage>
</organism>
<evidence type="ECO:0000313" key="1">
    <source>
        <dbReference type="EMBL" id="GLB33377.1"/>
    </source>
</evidence>
<dbReference type="Pfam" id="PF12296">
    <property type="entry name" value="HsbA"/>
    <property type="match status" value="1"/>
</dbReference>
<gene>
    <name evidence="1" type="ORF">LshimejAT787_0102610</name>
</gene>
<protein>
    <submittedName>
        <fullName evidence="1">Hydrophobic surface binding protein</fullName>
    </submittedName>
</protein>
<dbReference type="GO" id="GO:0005576">
    <property type="term" value="C:extracellular region"/>
    <property type="evidence" value="ECO:0007669"/>
    <property type="project" value="TreeGrafter"/>
</dbReference>
<dbReference type="AlphaFoldDB" id="A0A9P3PDA9"/>
<dbReference type="EMBL" id="BRPK01000001">
    <property type="protein sequence ID" value="GLB33377.1"/>
    <property type="molecule type" value="Genomic_DNA"/>
</dbReference>
<keyword evidence="2" id="KW-1185">Reference proteome</keyword>
<sequence length="379" mass="41387">MAWLTHFPLPGEACLIHALAIQDEAVSLVDRPGHRPCQDGRSILALVKELQPAISCAIKKDTALFITGNAMIMAAPRPSSSSRSILHSPMPLLFLRMVYIIYLYQGIQKCGIVCIPKSLHLKRRLRMRSRDARKQYLLKILDSRCNTRRHSPYDAPMITKSRSSSIFMAGVMLCVGKRQDLPPSSCPPRTHKQDHRTVVSRASETLFPHSRLVDMLPGFSTPATVDDVKGDINDILSELRTLKGMLDDFPTTGGNLLRALSIHTEAVSLVSNIEKGTAHVKALPLPVSEEDGHSLLSLSKEVEPAVIQALDSLIAKKDSALSITGVISILRHDLNNLNTSAIELEDAMIMAAPAHLVPEATALRKKVDAAAANAIAVFS</sequence>
<reference evidence="1" key="1">
    <citation type="submission" date="2022-07" db="EMBL/GenBank/DDBJ databases">
        <title>The genome of Lyophyllum shimeji provides insight into the initial evolution of ectomycorrhizal fungal genome.</title>
        <authorList>
            <person name="Kobayashi Y."/>
            <person name="Shibata T."/>
            <person name="Hirakawa H."/>
            <person name="Shigenobu S."/>
            <person name="Nishiyama T."/>
            <person name="Yamada A."/>
            <person name="Hasebe M."/>
            <person name="Kawaguchi M."/>
        </authorList>
    </citation>
    <scope>NUCLEOTIDE SEQUENCE</scope>
    <source>
        <strain evidence="1">AT787</strain>
    </source>
</reference>
<dbReference type="Proteomes" id="UP001063166">
    <property type="component" value="Unassembled WGS sequence"/>
</dbReference>
<dbReference type="Gene3D" id="1.20.1280.140">
    <property type="match status" value="1"/>
</dbReference>
<evidence type="ECO:0000313" key="2">
    <source>
        <dbReference type="Proteomes" id="UP001063166"/>
    </source>
</evidence>